<protein>
    <submittedName>
        <fullName evidence="1">Uncharacterized protein</fullName>
    </submittedName>
</protein>
<dbReference type="InParanoid" id="B2WDJ3"/>
<organism evidence="1 2">
    <name type="scientific">Pyrenophora tritici-repentis (strain Pt-1C-BFP)</name>
    <name type="common">Wheat tan spot fungus</name>
    <name type="synonym">Drechslera tritici-repentis</name>
    <dbReference type="NCBI Taxonomy" id="426418"/>
    <lineage>
        <taxon>Eukaryota</taxon>
        <taxon>Fungi</taxon>
        <taxon>Dikarya</taxon>
        <taxon>Ascomycota</taxon>
        <taxon>Pezizomycotina</taxon>
        <taxon>Dothideomycetes</taxon>
        <taxon>Pleosporomycetidae</taxon>
        <taxon>Pleosporales</taxon>
        <taxon>Pleosporineae</taxon>
        <taxon>Pleosporaceae</taxon>
        <taxon>Pyrenophora</taxon>
    </lineage>
</organism>
<sequence length="59" mass="5903">MAKVRHLIACETLVDADFALAERNGFADVASDGASRGGQKLSEAAATKAGGGICGRVPA</sequence>
<dbReference type="HOGENOM" id="CLU_2961928_0_0_1"/>
<name>B2WDJ3_PYRTR</name>
<accession>B2WDJ3</accession>
<proteinExistence type="predicted"/>
<reference evidence="2" key="1">
    <citation type="journal article" date="2013" name="G3 (Bethesda)">
        <title>Comparative genomics of a plant-pathogenic fungus, Pyrenophora tritici-repentis, reveals transduplication and the impact of repeat elements on pathogenicity and population divergence.</title>
        <authorList>
            <person name="Manning V.A."/>
            <person name="Pandelova I."/>
            <person name="Dhillon B."/>
            <person name="Wilhelm L.J."/>
            <person name="Goodwin S.B."/>
            <person name="Berlin A.M."/>
            <person name="Figueroa M."/>
            <person name="Freitag M."/>
            <person name="Hane J.K."/>
            <person name="Henrissat B."/>
            <person name="Holman W.H."/>
            <person name="Kodira C.D."/>
            <person name="Martin J."/>
            <person name="Oliver R.P."/>
            <person name="Robbertse B."/>
            <person name="Schackwitz W."/>
            <person name="Schwartz D.C."/>
            <person name="Spatafora J.W."/>
            <person name="Turgeon B.G."/>
            <person name="Yandava C."/>
            <person name="Young S."/>
            <person name="Zhou S."/>
            <person name="Zeng Q."/>
            <person name="Grigoriev I.V."/>
            <person name="Ma L.-J."/>
            <person name="Ciuffetti L.M."/>
        </authorList>
    </citation>
    <scope>NUCLEOTIDE SEQUENCE [LARGE SCALE GENOMIC DNA]</scope>
    <source>
        <strain evidence="2">Pt-1C-BFP</strain>
    </source>
</reference>
<evidence type="ECO:0000313" key="2">
    <source>
        <dbReference type="Proteomes" id="UP000001471"/>
    </source>
</evidence>
<dbReference type="EMBL" id="DS231622">
    <property type="protein sequence ID" value="EDU50971.1"/>
    <property type="molecule type" value="Genomic_DNA"/>
</dbReference>
<dbReference type="Proteomes" id="UP000001471">
    <property type="component" value="Unassembled WGS sequence"/>
</dbReference>
<gene>
    <name evidence="1" type="ORF">PTRG_08052</name>
</gene>
<dbReference type="AlphaFoldDB" id="B2WDJ3"/>
<evidence type="ECO:0000313" key="1">
    <source>
        <dbReference type="EMBL" id="EDU50971.1"/>
    </source>
</evidence>